<evidence type="ECO:0000256" key="2">
    <source>
        <dbReference type="SAM" id="Phobius"/>
    </source>
</evidence>
<feature type="region of interest" description="Disordered" evidence="1">
    <location>
        <begin position="90"/>
        <end position="150"/>
    </location>
</feature>
<evidence type="ECO:0000313" key="3">
    <source>
        <dbReference type="EMBL" id="PCJ22525.1"/>
    </source>
</evidence>
<keyword evidence="2" id="KW-1133">Transmembrane helix</keyword>
<gene>
    <name evidence="3" type="ORF">COA96_14140</name>
</gene>
<dbReference type="AlphaFoldDB" id="A0A2A5ATF1"/>
<proteinExistence type="predicted"/>
<dbReference type="EMBL" id="NVVJ01000058">
    <property type="protein sequence ID" value="PCJ22525.1"/>
    <property type="molecule type" value="Genomic_DNA"/>
</dbReference>
<protein>
    <submittedName>
        <fullName evidence="3">Uncharacterized protein</fullName>
    </submittedName>
</protein>
<comment type="caution">
    <text evidence="3">The sequence shown here is derived from an EMBL/GenBank/DDBJ whole genome shotgun (WGS) entry which is preliminary data.</text>
</comment>
<evidence type="ECO:0000256" key="1">
    <source>
        <dbReference type="SAM" id="MobiDB-lite"/>
    </source>
</evidence>
<keyword evidence="2" id="KW-0472">Membrane</keyword>
<feature type="compositionally biased region" description="Acidic residues" evidence="1">
    <location>
        <begin position="104"/>
        <end position="113"/>
    </location>
</feature>
<sequence>MAKDVIGYRPCPDCDTRATVHWAAGRRQALYQQCECTCVQHNGALHQSRLWYETTWLDGLKPENQPRKVLEKSEYLTRLKAATERNRVLVDSQETASEAVPDLENSDDEEIELDSQQAAKEAVTETDPDLKIEQETEAPAEAPAEPKKKRKRWVKVVMVAGLGTLAALVTAIARS</sequence>
<accession>A0A2A5ATF1</accession>
<organism evidence="3 4">
    <name type="scientific">SAR86 cluster bacterium</name>
    <dbReference type="NCBI Taxonomy" id="2030880"/>
    <lineage>
        <taxon>Bacteria</taxon>
        <taxon>Pseudomonadati</taxon>
        <taxon>Pseudomonadota</taxon>
        <taxon>Gammaproteobacteria</taxon>
        <taxon>SAR86 cluster</taxon>
    </lineage>
</organism>
<keyword evidence="2" id="KW-0812">Transmembrane</keyword>
<name>A0A2A5ATF1_9GAMM</name>
<feature type="transmembrane region" description="Helical" evidence="2">
    <location>
        <begin position="153"/>
        <end position="173"/>
    </location>
</feature>
<dbReference type="Proteomes" id="UP000218327">
    <property type="component" value="Unassembled WGS sequence"/>
</dbReference>
<reference evidence="4" key="1">
    <citation type="submission" date="2017-08" db="EMBL/GenBank/DDBJ databases">
        <title>A dynamic microbial community with high functional redundancy inhabits the cold, oxic subseafloor aquifer.</title>
        <authorList>
            <person name="Tully B.J."/>
            <person name="Wheat C.G."/>
            <person name="Glazer B.T."/>
            <person name="Huber J.A."/>
        </authorList>
    </citation>
    <scope>NUCLEOTIDE SEQUENCE [LARGE SCALE GENOMIC DNA]</scope>
</reference>
<evidence type="ECO:0000313" key="4">
    <source>
        <dbReference type="Proteomes" id="UP000218327"/>
    </source>
</evidence>